<protein>
    <submittedName>
        <fullName evidence="1">Uncharacterized protein</fullName>
    </submittedName>
</protein>
<accession>A0A4S4G3S6</accession>
<proteinExistence type="predicted"/>
<dbReference type="RefSeq" id="WP_136434584.1">
    <property type="nucleotide sequence ID" value="NZ_SSTJ01000007.1"/>
</dbReference>
<comment type="caution">
    <text evidence="1">The sequence shown here is derived from an EMBL/GenBank/DDBJ whole genome shotgun (WGS) entry which is preliminary data.</text>
</comment>
<sequence>MDESRSVIFHVDKDVLPADELKSCIVDFYDLLKEAASDCMSDIKWLASIEKGSVALAAYPVSETETEEEIDSCLASMRNDFELIRGGKEPSSFTNQTVERYQRLARTFSKKGKMTGDPTIKILSPAFPASAPPLLNHQ</sequence>
<dbReference type="EMBL" id="SSTJ01000007">
    <property type="protein sequence ID" value="THG37212.1"/>
    <property type="molecule type" value="Genomic_DNA"/>
</dbReference>
<evidence type="ECO:0000313" key="2">
    <source>
        <dbReference type="Proteomes" id="UP000308978"/>
    </source>
</evidence>
<organism evidence="1 2">
    <name type="scientific">Adlercreutzia caecimuris</name>
    <dbReference type="NCBI Taxonomy" id="671266"/>
    <lineage>
        <taxon>Bacteria</taxon>
        <taxon>Bacillati</taxon>
        <taxon>Actinomycetota</taxon>
        <taxon>Coriobacteriia</taxon>
        <taxon>Eggerthellales</taxon>
        <taxon>Eggerthellaceae</taxon>
        <taxon>Adlercreutzia</taxon>
    </lineage>
</organism>
<evidence type="ECO:0000313" key="1">
    <source>
        <dbReference type="EMBL" id="THG37212.1"/>
    </source>
</evidence>
<dbReference type="AlphaFoldDB" id="A0A4S4G3S6"/>
<name>A0A4S4G3S6_9ACTN</name>
<gene>
    <name evidence="1" type="ORF">E5986_07090</name>
</gene>
<reference evidence="1 2" key="1">
    <citation type="submission" date="2019-04" db="EMBL/GenBank/DDBJ databases">
        <title>Microbes associate with the intestines of laboratory mice.</title>
        <authorList>
            <person name="Navarre W."/>
            <person name="Wong E."/>
            <person name="Huang K.C."/>
            <person name="Tropini C."/>
            <person name="Ng K."/>
            <person name="Yu B."/>
        </authorList>
    </citation>
    <scope>NUCLEOTIDE SEQUENCE [LARGE SCALE GENOMIC DNA]</scope>
    <source>
        <strain evidence="1 2">NM80_B27</strain>
    </source>
</reference>
<dbReference type="Proteomes" id="UP000308978">
    <property type="component" value="Unassembled WGS sequence"/>
</dbReference>